<sequence length="272" mass="30921">MKKSIIIGAVFGALIVPLSSLGLIFVWAEVLFIPFTLFTKWLLLLFFFDTSQVNAMVVMSLFVLINIVWYAFFGYILGLIYQQTSKWVVISIIIIYYCMFAFFGINSVNYVTEKNIDDKQSDITSFTECVNAGFPVMESYPRQCRADNGLFVEEIGNELQQTNLIQLDYPRPNQMVSSPLRITGRARGYWFFEGSFPVVLTDWDGLIIAQGIATAQAEWMTEDFVPFTATLNFAQPTYKNNGSLILQKDNPSGLPENDDALEVPIFFETEKN</sequence>
<evidence type="ECO:0000313" key="4">
    <source>
        <dbReference type="Proteomes" id="UP000228614"/>
    </source>
</evidence>
<evidence type="ECO:0000313" key="3">
    <source>
        <dbReference type="EMBL" id="PIR94795.1"/>
    </source>
</evidence>
<keyword evidence="1" id="KW-1133">Transmembrane helix</keyword>
<protein>
    <recommendedName>
        <fullName evidence="2">Bacterial spore germination immunoglobulin-like domain-containing protein</fullName>
    </recommendedName>
</protein>
<dbReference type="EMBL" id="PFAN01000110">
    <property type="protein sequence ID" value="PIR94795.1"/>
    <property type="molecule type" value="Genomic_DNA"/>
</dbReference>
<accession>A0A2H0V6S8</accession>
<dbReference type="InterPro" id="IPR018911">
    <property type="entry name" value="Gmad2_Ig-like_dom"/>
</dbReference>
<reference evidence="4" key="1">
    <citation type="submission" date="2017-09" db="EMBL/GenBank/DDBJ databases">
        <title>Depth-based differentiation of microbial function through sediment-hosted aquifers and enrichment of novel symbionts in the deep terrestrial subsurface.</title>
        <authorList>
            <person name="Probst A.J."/>
            <person name="Ladd B."/>
            <person name="Jarett J.K."/>
            <person name="Geller-Mcgrath D.E."/>
            <person name="Sieber C.M.K."/>
            <person name="Emerson J.B."/>
            <person name="Anantharaman K."/>
            <person name="Thomas B.C."/>
            <person name="Malmstrom R."/>
            <person name="Stieglmeier M."/>
            <person name="Klingl A."/>
            <person name="Woyke T."/>
            <person name="Ryan C.M."/>
            <person name="Banfield J.F."/>
        </authorList>
    </citation>
    <scope>NUCLEOTIDE SEQUENCE [LARGE SCALE GENOMIC DNA]</scope>
</reference>
<dbReference type="Proteomes" id="UP000228614">
    <property type="component" value="Unassembled WGS sequence"/>
</dbReference>
<feature type="transmembrane region" description="Helical" evidence="1">
    <location>
        <begin position="55"/>
        <end position="81"/>
    </location>
</feature>
<keyword evidence="1" id="KW-0472">Membrane</keyword>
<dbReference type="Pfam" id="PF10648">
    <property type="entry name" value="Gmad2"/>
    <property type="match status" value="1"/>
</dbReference>
<gene>
    <name evidence="3" type="ORF">COT95_02205</name>
</gene>
<organism evidence="3 4">
    <name type="scientific">Candidatus Falkowbacteria bacterium CG10_big_fil_rev_8_21_14_0_10_37_6</name>
    <dbReference type="NCBI Taxonomy" id="1974563"/>
    <lineage>
        <taxon>Bacteria</taxon>
        <taxon>Candidatus Falkowiibacteriota</taxon>
    </lineage>
</organism>
<dbReference type="AlphaFoldDB" id="A0A2H0V6S8"/>
<keyword evidence="1" id="KW-0812">Transmembrane</keyword>
<feature type="domain" description="Bacterial spore germination immunoglobulin-like" evidence="2">
    <location>
        <begin position="165"/>
        <end position="252"/>
    </location>
</feature>
<proteinExistence type="predicted"/>
<name>A0A2H0V6S8_9BACT</name>
<feature type="transmembrane region" description="Helical" evidence="1">
    <location>
        <begin position="30"/>
        <end position="48"/>
    </location>
</feature>
<evidence type="ECO:0000256" key="1">
    <source>
        <dbReference type="SAM" id="Phobius"/>
    </source>
</evidence>
<comment type="caution">
    <text evidence="3">The sequence shown here is derived from an EMBL/GenBank/DDBJ whole genome shotgun (WGS) entry which is preliminary data.</text>
</comment>
<feature type="transmembrane region" description="Helical" evidence="1">
    <location>
        <begin position="87"/>
        <end position="111"/>
    </location>
</feature>
<evidence type="ECO:0000259" key="2">
    <source>
        <dbReference type="Pfam" id="PF10648"/>
    </source>
</evidence>